<evidence type="ECO:0000313" key="1">
    <source>
        <dbReference type="EMBL" id="TCZ66304.1"/>
    </source>
</evidence>
<evidence type="ECO:0000313" key="2">
    <source>
        <dbReference type="Proteomes" id="UP000295164"/>
    </source>
</evidence>
<name>A0A4R4DTR7_9BACT</name>
<dbReference type="EMBL" id="SKFH01000045">
    <property type="protein sequence ID" value="TCZ66304.1"/>
    <property type="molecule type" value="Genomic_DNA"/>
</dbReference>
<dbReference type="AlphaFoldDB" id="A0A4R4DTR7"/>
<comment type="caution">
    <text evidence="1">The sequence shown here is derived from an EMBL/GenBank/DDBJ whole genome shotgun (WGS) entry which is preliminary data.</text>
</comment>
<keyword evidence="2" id="KW-1185">Reference proteome</keyword>
<proteinExistence type="predicted"/>
<accession>A0A4R4DTR7</accession>
<protein>
    <submittedName>
        <fullName evidence="1">Uncharacterized protein</fullName>
    </submittedName>
</protein>
<dbReference type="RefSeq" id="WP_131853974.1">
    <property type="nucleotide sequence ID" value="NZ_SKFH01000045.1"/>
</dbReference>
<dbReference type="Proteomes" id="UP000295164">
    <property type="component" value="Unassembled WGS sequence"/>
</dbReference>
<reference evidence="1 2" key="1">
    <citation type="submission" date="2019-03" db="EMBL/GenBank/DDBJ databases">
        <authorList>
            <person name="Kim M.K.M."/>
        </authorList>
    </citation>
    <scope>NUCLEOTIDE SEQUENCE [LARGE SCALE GENOMIC DNA]</scope>
    <source>
        <strain evidence="1 2">17J68-15</strain>
    </source>
</reference>
<gene>
    <name evidence="1" type="ORF">E0486_16935</name>
</gene>
<organism evidence="1 2">
    <name type="scientific">Flaviaesturariibacter aridisoli</name>
    <dbReference type="NCBI Taxonomy" id="2545761"/>
    <lineage>
        <taxon>Bacteria</taxon>
        <taxon>Pseudomonadati</taxon>
        <taxon>Bacteroidota</taxon>
        <taxon>Chitinophagia</taxon>
        <taxon>Chitinophagales</taxon>
        <taxon>Chitinophagaceae</taxon>
        <taxon>Flaviaestuariibacter</taxon>
    </lineage>
</organism>
<dbReference type="OrthoDB" id="874784at2"/>
<sequence>MRNEKCFFGNLLTSAGAPQLQKYGRSAVARLEPDFPEKAALLRPKLVAFEEEEGLTGSAEVSKQGHVASADDQLKAFKKYIKIAEGAIRYAAGEGWKKAELYCDFFPYGLTEYTLVNKTSMSDLAERLRLGAVKHAVKLPVELAERLQAIKSNWDTAFTQQESGKEHVQEKKIVTGAARTAFEKALLTAMHEVAALYPGDVKACTRYFELRLLKAYSRSEADPIAAPAPAAPAAAQA</sequence>